<dbReference type="EC" id="2.7.13.3" evidence="2"/>
<evidence type="ECO:0000256" key="5">
    <source>
        <dbReference type="ARBA" id="ARBA00022777"/>
    </source>
</evidence>
<dbReference type="SUPFAM" id="SSF55785">
    <property type="entry name" value="PYP-like sensor domain (PAS domain)"/>
    <property type="match status" value="1"/>
</dbReference>
<dbReference type="AlphaFoldDB" id="A0ABD5LZX5"/>
<dbReference type="RefSeq" id="WP_371159728.1">
    <property type="nucleotide sequence ID" value="NZ_JBEDNX010000012.1"/>
</dbReference>
<organism evidence="9 10">
    <name type="scientific">Halorubrum miltondacostae</name>
    <dbReference type="NCBI Taxonomy" id="3076378"/>
    <lineage>
        <taxon>Archaea</taxon>
        <taxon>Methanobacteriati</taxon>
        <taxon>Methanobacteriota</taxon>
        <taxon>Stenosarchaea group</taxon>
        <taxon>Halobacteria</taxon>
        <taxon>Halobacteriales</taxon>
        <taxon>Haloferacaceae</taxon>
        <taxon>Halorubrum</taxon>
    </lineage>
</organism>
<evidence type="ECO:0000259" key="7">
    <source>
        <dbReference type="PROSITE" id="PS50109"/>
    </source>
</evidence>
<dbReference type="CDD" id="cd00130">
    <property type="entry name" value="PAS"/>
    <property type="match status" value="1"/>
</dbReference>
<protein>
    <recommendedName>
        <fullName evidence="2">histidine kinase</fullName>
        <ecNumber evidence="2">2.7.13.3</ecNumber>
    </recommendedName>
</protein>
<dbReference type="PANTHER" id="PTHR43304:SF1">
    <property type="entry name" value="PAC DOMAIN-CONTAINING PROTEIN"/>
    <property type="match status" value="1"/>
</dbReference>
<dbReference type="Pfam" id="PF08448">
    <property type="entry name" value="PAS_4"/>
    <property type="match status" value="2"/>
</dbReference>
<dbReference type="SMART" id="SM00091">
    <property type="entry name" value="PAS"/>
    <property type="match status" value="2"/>
</dbReference>
<feature type="domain" description="Histidine kinase" evidence="7">
    <location>
        <begin position="475"/>
        <end position="679"/>
    </location>
</feature>
<dbReference type="PANTHER" id="PTHR43304">
    <property type="entry name" value="PHYTOCHROME-LIKE PROTEIN CPH1"/>
    <property type="match status" value="1"/>
</dbReference>
<evidence type="ECO:0000313" key="9">
    <source>
        <dbReference type="EMBL" id="MEZ3162742.1"/>
    </source>
</evidence>
<dbReference type="InterPro" id="IPR036890">
    <property type="entry name" value="HATPase_C_sf"/>
</dbReference>
<dbReference type="InterPro" id="IPR052162">
    <property type="entry name" value="Sensor_kinase/Photoreceptor"/>
</dbReference>
<dbReference type="InterPro" id="IPR035965">
    <property type="entry name" value="PAS-like_dom_sf"/>
</dbReference>
<dbReference type="Pfam" id="PF16927">
    <property type="entry name" value="HisKA_7TM"/>
    <property type="match status" value="1"/>
</dbReference>
<dbReference type="NCBIfam" id="TIGR00229">
    <property type="entry name" value="sensory_box"/>
    <property type="match status" value="1"/>
</dbReference>
<evidence type="ECO:0000256" key="6">
    <source>
        <dbReference type="SAM" id="Phobius"/>
    </source>
</evidence>
<keyword evidence="3" id="KW-0597">Phosphoprotein</keyword>
<sequence length="683" mass="73850">MAWQPTPYTVPLLVAAAASFAFTVYAVGNRSRGGRALLWSFVGVAGTAGVWALGYAAQLSAPALGPTLFFNRFVWLGFAGLAVAWPAFAFAYVDRAAWLGRRQLPLLLAVPAAVGVAVLTVGAEPLFYVDPVLVDAGGYRVLSYTPTPALLGFVGYTYAVNLFTFVVLGSAAVSRDGVFRRQAVVLFAAGVAPMALGAAGILGVVGPERGVVDFTPIAFGATSALLAWLVFRYRLLDVSPIARDAVFANLSDAVVVCDADGRVVDRNDPAEALFPDADLGVAVGEAFDDVPAVADAVTGEDAAEEFRVTLDGGGAPQFLTVDIHDITGPRTARGGTVLLFRDVTERETLQRRYRALIEKSPNVIAVCGEDGLVRYVSPSIERLIGHRPNDIEGRPVIDLVHPEDRREAQHAFERAFGSAEPQSLTHRIARDDGSYRRFETVIERLFEDAREVVITATDVTEPWRYEQRLQVLNRVLRHDLKNDTNVIGGYADLLRDHVDEEGDPYLDVIDRKVRTLTHLSDQAREIDVALHSDAARTEIDLAELVARLCESLESSYPHATVSVTVPESAVVAADELLESAVRNVLENAIVHNDGDDPHVEATVASDGDRLRVDVADDGPGIPPVERTVFSEARETALEHASGLGLWLVHWIITESGGDIEIATREPTGTVVRMWLPRADGEPE</sequence>
<dbReference type="Pfam" id="PF02518">
    <property type="entry name" value="HATPase_c"/>
    <property type="match status" value="1"/>
</dbReference>
<gene>
    <name evidence="9" type="ORF">ABNG04_02420</name>
</gene>
<name>A0ABD5LZX5_9EURY</name>
<evidence type="ECO:0000256" key="2">
    <source>
        <dbReference type="ARBA" id="ARBA00012438"/>
    </source>
</evidence>
<proteinExistence type="predicted"/>
<feature type="transmembrane region" description="Helical" evidence="6">
    <location>
        <begin position="149"/>
        <end position="171"/>
    </location>
</feature>
<dbReference type="InterPro" id="IPR004358">
    <property type="entry name" value="Sig_transdc_His_kin-like_C"/>
</dbReference>
<dbReference type="CDD" id="cd00075">
    <property type="entry name" value="HATPase"/>
    <property type="match status" value="1"/>
</dbReference>
<keyword evidence="6" id="KW-0812">Transmembrane</keyword>
<dbReference type="InterPro" id="IPR031621">
    <property type="entry name" value="HisKA_7TM"/>
</dbReference>
<evidence type="ECO:0000256" key="3">
    <source>
        <dbReference type="ARBA" id="ARBA00022553"/>
    </source>
</evidence>
<evidence type="ECO:0000259" key="8">
    <source>
        <dbReference type="PROSITE" id="PS50112"/>
    </source>
</evidence>
<feature type="transmembrane region" description="Helical" evidence="6">
    <location>
        <begin position="183"/>
        <end position="205"/>
    </location>
</feature>
<comment type="catalytic activity">
    <reaction evidence="1">
        <text>ATP + protein L-histidine = ADP + protein N-phospho-L-histidine.</text>
        <dbReference type="EC" id="2.7.13.3"/>
    </reaction>
</comment>
<feature type="transmembrane region" description="Helical" evidence="6">
    <location>
        <begin position="36"/>
        <end position="53"/>
    </location>
</feature>
<dbReference type="SMART" id="SM00387">
    <property type="entry name" value="HATPase_c"/>
    <property type="match status" value="1"/>
</dbReference>
<keyword evidence="5 9" id="KW-0418">Kinase</keyword>
<dbReference type="InterPro" id="IPR013656">
    <property type="entry name" value="PAS_4"/>
</dbReference>
<evidence type="ECO:0000256" key="4">
    <source>
        <dbReference type="ARBA" id="ARBA00022679"/>
    </source>
</evidence>
<feature type="domain" description="PAS" evidence="8">
    <location>
        <begin position="349"/>
        <end position="419"/>
    </location>
</feature>
<evidence type="ECO:0000256" key="1">
    <source>
        <dbReference type="ARBA" id="ARBA00000085"/>
    </source>
</evidence>
<dbReference type="GO" id="GO:0004673">
    <property type="term" value="F:protein histidine kinase activity"/>
    <property type="evidence" value="ECO:0007669"/>
    <property type="project" value="UniProtKB-EC"/>
</dbReference>
<comment type="caution">
    <text evidence="9">The sequence shown here is derived from an EMBL/GenBank/DDBJ whole genome shotgun (WGS) entry which is preliminary data.</text>
</comment>
<reference evidence="9 10" key="1">
    <citation type="submission" date="2024-06" db="EMBL/GenBank/DDBJ databases">
        <title>Halorubrum miltondacostae sp. nov., a potential PHA producer isolated from an inland solar saltern in Rio Maior, Portugal.</title>
        <authorList>
            <person name="Albuquerque L."/>
            <person name="Viver T."/>
            <person name="Barroso C."/>
            <person name="Claudino R."/>
            <person name="Galvan M."/>
            <person name="Simoes G."/>
            <person name="Lobo Da Cunha A."/>
            <person name="Egas C."/>
        </authorList>
    </citation>
    <scope>NUCLEOTIDE SEQUENCE [LARGE SCALE GENOMIC DNA]</scope>
    <source>
        <strain evidence="9 10">RMP-11</strain>
    </source>
</reference>
<accession>A0ABD5LZX5</accession>
<keyword evidence="10" id="KW-1185">Reference proteome</keyword>
<dbReference type="Gene3D" id="3.30.450.20">
    <property type="entry name" value="PAS domain"/>
    <property type="match status" value="2"/>
</dbReference>
<keyword evidence="4" id="KW-0808">Transferase</keyword>
<dbReference type="Gene3D" id="3.30.565.10">
    <property type="entry name" value="Histidine kinase-like ATPase, C-terminal domain"/>
    <property type="match status" value="1"/>
</dbReference>
<feature type="transmembrane region" description="Helical" evidence="6">
    <location>
        <begin position="73"/>
        <end position="93"/>
    </location>
</feature>
<keyword evidence="6" id="KW-1133">Transmembrane helix</keyword>
<keyword evidence="6" id="KW-0472">Membrane</keyword>
<evidence type="ECO:0000313" key="10">
    <source>
        <dbReference type="Proteomes" id="UP001567572"/>
    </source>
</evidence>
<dbReference type="EMBL" id="JBEDNY010000001">
    <property type="protein sequence ID" value="MEZ3162742.1"/>
    <property type="molecule type" value="Genomic_DNA"/>
</dbReference>
<feature type="transmembrane region" description="Helical" evidence="6">
    <location>
        <begin position="105"/>
        <end position="129"/>
    </location>
</feature>
<dbReference type="InterPro" id="IPR000014">
    <property type="entry name" value="PAS"/>
</dbReference>
<dbReference type="InterPro" id="IPR003661">
    <property type="entry name" value="HisK_dim/P_dom"/>
</dbReference>
<dbReference type="PRINTS" id="PR00344">
    <property type="entry name" value="BCTRLSENSOR"/>
</dbReference>
<dbReference type="CDD" id="cd00082">
    <property type="entry name" value="HisKA"/>
    <property type="match status" value="1"/>
</dbReference>
<dbReference type="InterPro" id="IPR003594">
    <property type="entry name" value="HATPase_dom"/>
</dbReference>
<dbReference type="Proteomes" id="UP001567572">
    <property type="component" value="Unassembled WGS sequence"/>
</dbReference>
<feature type="transmembrane region" description="Helical" evidence="6">
    <location>
        <begin position="6"/>
        <end position="27"/>
    </location>
</feature>
<dbReference type="PROSITE" id="PS50109">
    <property type="entry name" value="HIS_KIN"/>
    <property type="match status" value="1"/>
</dbReference>
<dbReference type="PROSITE" id="PS50112">
    <property type="entry name" value="PAS"/>
    <property type="match status" value="1"/>
</dbReference>
<dbReference type="InterPro" id="IPR005467">
    <property type="entry name" value="His_kinase_dom"/>
</dbReference>
<dbReference type="SUPFAM" id="SSF55874">
    <property type="entry name" value="ATPase domain of HSP90 chaperone/DNA topoisomerase II/histidine kinase"/>
    <property type="match status" value="1"/>
</dbReference>